<dbReference type="GO" id="GO:0016301">
    <property type="term" value="F:kinase activity"/>
    <property type="evidence" value="ECO:0007669"/>
    <property type="project" value="UniProtKB-KW"/>
</dbReference>
<evidence type="ECO:0000259" key="3">
    <source>
        <dbReference type="Pfam" id="PF00294"/>
    </source>
</evidence>
<dbReference type="EMBL" id="CP000724">
    <property type="protein sequence ID" value="ABR47549.1"/>
    <property type="molecule type" value="Genomic_DNA"/>
</dbReference>
<gene>
    <name evidence="4" type="ordered locus">Amet_1349</name>
</gene>
<dbReference type="PANTHER" id="PTHR10584">
    <property type="entry name" value="SUGAR KINASE"/>
    <property type="match status" value="1"/>
</dbReference>
<protein>
    <submittedName>
        <fullName evidence="4">PfkB domain protein</fullName>
    </submittedName>
</protein>
<dbReference type="AlphaFoldDB" id="A6TMY1"/>
<dbReference type="Gene3D" id="3.40.1190.20">
    <property type="match status" value="1"/>
</dbReference>
<keyword evidence="2" id="KW-0418">Kinase</keyword>
<dbReference type="RefSeq" id="WP_012062590.1">
    <property type="nucleotide sequence ID" value="NC_009633.1"/>
</dbReference>
<reference evidence="5" key="1">
    <citation type="journal article" date="2016" name="Genome Announc.">
        <title>Complete genome sequence of Alkaliphilus metalliredigens strain QYMF, an alkaliphilic and metal-reducing bacterium isolated from borax-contaminated leachate ponds.</title>
        <authorList>
            <person name="Hwang C."/>
            <person name="Copeland A."/>
            <person name="Lucas S."/>
            <person name="Lapidus A."/>
            <person name="Barry K."/>
            <person name="Detter J.C."/>
            <person name="Glavina Del Rio T."/>
            <person name="Hammon N."/>
            <person name="Israni S."/>
            <person name="Dalin E."/>
            <person name="Tice H."/>
            <person name="Pitluck S."/>
            <person name="Chertkov O."/>
            <person name="Brettin T."/>
            <person name="Bruce D."/>
            <person name="Han C."/>
            <person name="Schmutz J."/>
            <person name="Larimer F."/>
            <person name="Land M.L."/>
            <person name="Hauser L."/>
            <person name="Kyrpides N."/>
            <person name="Mikhailova N."/>
            <person name="Ye Q."/>
            <person name="Zhou J."/>
            <person name="Richardson P."/>
            <person name="Fields M.W."/>
        </authorList>
    </citation>
    <scope>NUCLEOTIDE SEQUENCE [LARGE SCALE GENOMIC DNA]</scope>
    <source>
        <strain evidence="5">QYMF</strain>
    </source>
</reference>
<dbReference type="InterPro" id="IPR029056">
    <property type="entry name" value="Ribokinase-like"/>
</dbReference>
<keyword evidence="1" id="KW-0808">Transferase</keyword>
<evidence type="ECO:0000313" key="4">
    <source>
        <dbReference type="EMBL" id="ABR47549.1"/>
    </source>
</evidence>
<dbReference type="eggNOG" id="COG0524">
    <property type="taxonomic scope" value="Bacteria"/>
</dbReference>
<proteinExistence type="predicted"/>
<organism evidence="4 5">
    <name type="scientific">Alkaliphilus metalliredigens (strain QYMF)</name>
    <dbReference type="NCBI Taxonomy" id="293826"/>
    <lineage>
        <taxon>Bacteria</taxon>
        <taxon>Bacillati</taxon>
        <taxon>Bacillota</taxon>
        <taxon>Clostridia</taxon>
        <taxon>Peptostreptococcales</taxon>
        <taxon>Natronincolaceae</taxon>
        <taxon>Alkaliphilus</taxon>
    </lineage>
</organism>
<keyword evidence="5" id="KW-1185">Reference proteome</keyword>
<evidence type="ECO:0000256" key="1">
    <source>
        <dbReference type="ARBA" id="ARBA00022679"/>
    </source>
</evidence>
<sequence>MKIAAVGENIIDDYHQREEAYIGGGCINFLMTLAEESKHQLSYIGPIALDYYGESITQALTEKEINVEYATYLEGKSPLVKIEMHKGEKSYGQSRRGVLEAFRLTDQQITLIQEQDHIHATIIGGLLPLINKMKSRGTVSFDYSRLQNERLILNTASFIDFPCLSRDEFTQKERTLMEEIHKEGSKEVILLLGDKGSVVYDGEKFTKIKSEKLSVIDTLGAGDAYISQYISCRLTGVGIKSAMETATAKAIGVCQHFGGFPQKPMNSTF</sequence>
<evidence type="ECO:0000256" key="2">
    <source>
        <dbReference type="ARBA" id="ARBA00022777"/>
    </source>
</evidence>
<dbReference type="STRING" id="293826.Amet_1349"/>
<dbReference type="KEGG" id="amt:Amet_1349"/>
<name>A6TMY1_ALKMQ</name>
<feature type="domain" description="Carbohydrate kinase PfkB" evidence="3">
    <location>
        <begin position="16"/>
        <end position="258"/>
    </location>
</feature>
<dbReference type="HOGENOM" id="CLU_027634_13_0_9"/>
<dbReference type="Proteomes" id="UP000001572">
    <property type="component" value="Chromosome"/>
</dbReference>
<evidence type="ECO:0000313" key="5">
    <source>
        <dbReference type="Proteomes" id="UP000001572"/>
    </source>
</evidence>
<dbReference type="PANTHER" id="PTHR10584:SF166">
    <property type="entry name" value="RIBOKINASE"/>
    <property type="match status" value="1"/>
</dbReference>
<dbReference type="Pfam" id="PF00294">
    <property type="entry name" value="PfkB"/>
    <property type="match status" value="1"/>
</dbReference>
<dbReference type="InterPro" id="IPR011611">
    <property type="entry name" value="PfkB_dom"/>
</dbReference>
<accession>A6TMY1</accession>
<dbReference type="SUPFAM" id="SSF53613">
    <property type="entry name" value="Ribokinase-like"/>
    <property type="match status" value="1"/>
</dbReference>